<accession>A0A0G1IX94</accession>
<evidence type="ECO:0000313" key="2">
    <source>
        <dbReference type="Proteomes" id="UP000034652"/>
    </source>
</evidence>
<reference evidence="1 2" key="1">
    <citation type="journal article" date="2015" name="Nature">
        <title>rRNA introns, odd ribosomes, and small enigmatic genomes across a large radiation of phyla.</title>
        <authorList>
            <person name="Brown C.T."/>
            <person name="Hug L.A."/>
            <person name="Thomas B.C."/>
            <person name="Sharon I."/>
            <person name="Castelle C.J."/>
            <person name="Singh A."/>
            <person name="Wilkins M.J."/>
            <person name="Williams K.H."/>
            <person name="Banfield J.F."/>
        </authorList>
    </citation>
    <scope>NUCLEOTIDE SEQUENCE [LARGE SCALE GENOMIC DNA]</scope>
</reference>
<proteinExistence type="predicted"/>
<dbReference type="EMBL" id="LCIV01000003">
    <property type="protein sequence ID" value="KKT64021.1"/>
    <property type="molecule type" value="Genomic_DNA"/>
</dbReference>
<dbReference type="AlphaFoldDB" id="A0A0G1IX94"/>
<comment type="caution">
    <text evidence="1">The sequence shown here is derived from an EMBL/GenBank/DDBJ whole genome shotgun (WGS) entry which is preliminary data.</text>
</comment>
<protein>
    <submittedName>
        <fullName evidence="1">Uncharacterized protein</fullName>
    </submittedName>
</protein>
<name>A0A0G1IX94_9BACT</name>
<organism evidence="1 2">
    <name type="scientific">Candidatus Giovannonibacteria bacterium GW2011_GWA1_44_29</name>
    <dbReference type="NCBI Taxonomy" id="1618646"/>
    <lineage>
        <taxon>Bacteria</taxon>
        <taxon>Candidatus Giovannoniibacteriota</taxon>
    </lineage>
</organism>
<evidence type="ECO:0000313" key="1">
    <source>
        <dbReference type="EMBL" id="KKT64021.1"/>
    </source>
</evidence>
<dbReference type="Proteomes" id="UP000034652">
    <property type="component" value="Unassembled WGS sequence"/>
</dbReference>
<gene>
    <name evidence="1" type="ORF">UW57_C0003G0015</name>
</gene>
<sequence>MEKYFFGFLVLALLYLVFSSSSTGDEVGKDHYGHYVCWGPRYHRVCYRKSDIIVEEIVHLNAWFPLPFHFRKSYKVKENDEVIKFRDFGSDLYTTLKCLPGAAEAALEEGRLRLGVYQSRAKT</sequence>
<dbReference type="STRING" id="1618646.UW57_C0003G0015"/>